<name>A0A557ZX56_9PSEU</name>
<sequence>MFVPRQYRPPDVSWMLRLMRGNPLALMATNGDPGRAPLATHLPVILDPESPLPDSDSLAGLGLLAHLNRANPQWIQVRPGMEVLFSFTGPHSYVSPVVYGLPTAAPTWDFTAVQVRGEIVERFESPEDTLRVVTATVRAYERDFGAGWDMTGSIPYFRQILPGVGAFRVRALSVEGMFKLSQEQPEDVREKVRDHFAHRGQGRDLELAGLMANPRAASACPCAGQFEELKHGV</sequence>
<dbReference type="PIRSF" id="PIRSF010372">
    <property type="entry name" value="PaiB"/>
    <property type="match status" value="1"/>
</dbReference>
<keyword evidence="2" id="KW-1185">Reference proteome</keyword>
<dbReference type="EMBL" id="VJZA01000100">
    <property type="protein sequence ID" value="TVT16599.1"/>
    <property type="molecule type" value="Genomic_DNA"/>
</dbReference>
<evidence type="ECO:0000313" key="2">
    <source>
        <dbReference type="Proteomes" id="UP000318578"/>
    </source>
</evidence>
<proteinExistence type="predicted"/>
<dbReference type="PANTHER" id="PTHR35802">
    <property type="entry name" value="PROTEASE SYNTHASE AND SPORULATION PROTEIN PAI 2"/>
    <property type="match status" value="1"/>
</dbReference>
<dbReference type="AlphaFoldDB" id="A0A557ZX56"/>
<dbReference type="OrthoDB" id="9794948at2"/>
<reference evidence="1 2" key="1">
    <citation type="submission" date="2019-07" db="EMBL/GenBank/DDBJ databases">
        <title>New species of Amycolatopsis and Streptomyces.</title>
        <authorList>
            <person name="Duangmal K."/>
            <person name="Teo W.F.A."/>
            <person name="Lipun K."/>
        </authorList>
    </citation>
    <scope>NUCLEOTIDE SEQUENCE [LARGE SCALE GENOMIC DNA]</scope>
    <source>
        <strain evidence="1 2">JCM 30562</strain>
    </source>
</reference>
<dbReference type="InterPro" id="IPR012349">
    <property type="entry name" value="Split_barrel_FMN-bd"/>
</dbReference>
<gene>
    <name evidence="1" type="ORF">FNH06_34410</name>
</gene>
<evidence type="ECO:0000313" key="1">
    <source>
        <dbReference type="EMBL" id="TVT16599.1"/>
    </source>
</evidence>
<accession>A0A557ZX56</accession>
<dbReference type="Pfam" id="PF04299">
    <property type="entry name" value="FMN_bind_2"/>
    <property type="match status" value="1"/>
</dbReference>
<dbReference type="Gene3D" id="2.30.110.10">
    <property type="entry name" value="Electron Transport, Fmn-binding Protein, Chain A"/>
    <property type="match status" value="1"/>
</dbReference>
<dbReference type="PANTHER" id="PTHR35802:SF1">
    <property type="entry name" value="PROTEASE SYNTHASE AND SPORULATION PROTEIN PAI 2"/>
    <property type="match status" value="1"/>
</dbReference>
<dbReference type="InterPro" id="IPR007396">
    <property type="entry name" value="TR_PAI2-type"/>
</dbReference>
<dbReference type="Proteomes" id="UP000318578">
    <property type="component" value="Unassembled WGS sequence"/>
</dbReference>
<organism evidence="1 2">
    <name type="scientific">Amycolatopsis acidiphila</name>
    <dbReference type="NCBI Taxonomy" id="715473"/>
    <lineage>
        <taxon>Bacteria</taxon>
        <taxon>Bacillati</taxon>
        <taxon>Actinomycetota</taxon>
        <taxon>Actinomycetes</taxon>
        <taxon>Pseudonocardiales</taxon>
        <taxon>Pseudonocardiaceae</taxon>
        <taxon>Amycolatopsis</taxon>
    </lineage>
</organism>
<comment type="caution">
    <text evidence="1">The sequence shown here is derived from an EMBL/GenBank/DDBJ whole genome shotgun (WGS) entry which is preliminary data.</text>
</comment>
<dbReference type="SUPFAM" id="SSF50475">
    <property type="entry name" value="FMN-binding split barrel"/>
    <property type="match status" value="1"/>
</dbReference>
<protein>
    <submittedName>
        <fullName evidence="1">FMN-binding negative transcriptional regulator</fullName>
    </submittedName>
</protein>